<name>A0A343TFF9_9EURY</name>
<gene>
    <name evidence="4" type="ORF">AArcSl_0176</name>
</gene>
<keyword evidence="2" id="KW-0804">Transcription</keyword>
<dbReference type="Gene3D" id="1.10.10.10">
    <property type="entry name" value="Winged helix-like DNA-binding domain superfamily/Winged helix DNA-binding domain"/>
    <property type="match status" value="1"/>
</dbReference>
<dbReference type="Pfam" id="PF04967">
    <property type="entry name" value="HTH_10"/>
    <property type="match status" value="1"/>
</dbReference>
<organism evidence="4 5">
    <name type="scientific">Halalkaliarchaeum desulfuricum</name>
    <dbReference type="NCBI Taxonomy" id="2055893"/>
    <lineage>
        <taxon>Archaea</taxon>
        <taxon>Methanobacteriati</taxon>
        <taxon>Methanobacteriota</taxon>
        <taxon>Stenosarchaea group</taxon>
        <taxon>Halobacteria</taxon>
        <taxon>Halobacteriales</taxon>
        <taxon>Haloferacaceae</taxon>
        <taxon>Halalkaliarchaeum</taxon>
    </lineage>
</organism>
<dbReference type="Proteomes" id="UP000263012">
    <property type="component" value="Chromosome"/>
</dbReference>
<reference evidence="5" key="1">
    <citation type="submission" date="2017-11" db="EMBL/GenBank/DDBJ databases">
        <title>Phenotypic and genomic properties of facultatively anaerobic sulfur-reducing natronoarchaea from hypersaline soda lakes.</title>
        <authorList>
            <person name="Sorokin D.Y."/>
            <person name="Kublanov I.V."/>
            <person name="Roman P."/>
            <person name="Sinninghe Damste J.S."/>
            <person name="Golyshin P.N."/>
            <person name="Rojo D."/>
            <person name="Ciordia S."/>
            <person name="Mena M.D.C."/>
            <person name="Ferrer M."/>
            <person name="Messina E."/>
            <person name="Smedile F."/>
            <person name="La Spada G."/>
            <person name="La Cono V."/>
            <person name="Yakimov M.M."/>
        </authorList>
    </citation>
    <scope>NUCLEOTIDE SEQUENCE [LARGE SCALE GENOMIC DNA]</scope>
    <source>
        <strain evidence="5">AArc-Sl</strain>
    </source>
</reference>
<dbReference type="PANTHER" id="PTHR34236:SF1">
    <property type="entry name" value="DIMETHYL SULFOXIDE REDUCTASE TRANSCRIPTIONAL ACTIVATOR"/>
    <property type="match status" value="1"/>
</dbReference>
<evidence type="ECO:0000256" key="1">
    <source>
        <dbReference type="ARBA" id="ARBA00023015"/>
    </source>
</evidence>
<dbReference type="EMBL" id="CP025066">
    <property type="protein sequence ID" value="AUX07831.1"/>
    <property type="molecule type" value="Genomic_DNA"/>
</dbReference>
<dbReference type="AlphaFoldDB" id="A0A343TFF9"/>
<evidence type="ECO:0000313" key="4">
    <source>
        <dbReference type="EMBL" id="AUX07831.1"/>
    </source>
</evidence>
<dbReference type="InterPro" id="IPR036388">
    <property type="entry name" value="WH-like_DNA-bd_sf"/>
</dbReference>
<dbReference type="KEGG" id="hdf:AArcSl_0176"/>
<protein>
    <submittedName>
        <fullName evidence="4">Bacterio-opsin activator HTH domain-containing protein</fullName>
    </submittedName>
</protein>
<dbReference type="OrthoDB" id="202021at2157"/>
<dbReference type="GeneID" id="37876511"/>
<dbReference type="RefSeq" id="WP_119813812.1">
    <property type="nucleotide sequence ID" value="NZ_CP025066.1"/>
</dbReference>
<keyword evidence="1" id="KW-0805">Transcription regulation</keyword>
<dbReference type="PANTHER" id="PTHR34236">
    <property type="entry name" value="DIMETHYL SULFOXIDE REDUCTASE TRANSCRIPTIONAL ACTIVATOR"/>
    <property type="match status" value="1"/>
</dbReference>
<feature type="domain" description="HTH bat-type" evidence="3">
    <location>
        <begin position="155"/>
        <end position="206"/>
    </location>
</feature>
<dbReference type="InterPro" id="IPR007050">
    <property type="entry name" value="HTH_bacterioopsin"/>
</dbReference>
<evidence type="ECO:0000259" key="3">
    <source>
        <dbReference type="Pfam" id="PF04967"/>
    </source>
</evidence>
<sequence length="211" mass="23060">MREANVSVSDGEFEAMGIGELIALGREAGIREFEELACRGTGAIVQVVVESRYDEERLAELSCVDDWEYVSETDDGHLYVIEFTAPELPESLASAAEDLIGTCDPELSAEETTMSLVGSQESISGTIREYEAAGVSPDLRKLGSYEGTDNPGDTLTDRQHEVIQTAYDMGFYEVPREASTDDVAAELDLDPSTVAEHLQRAERNVLSEILE</sequence>
<keyword evidence="5" id="KW-1185">Reference proteome</keyword>
<proteinExistence type="predicted"/>
<evidence type="ECO:0000313" key="5">
    <source>
        <dbReference type="Proteomes" id="UP000263012"/>
    </source>
</evidence>
<evidence type="ECO:0000256" key="2">
    <source>
        <dbReference type="ARBA" id="ARBA00023163"/>
    </source>
</evidence>
<accession>A0A343TFF9</accession>